<dbReference type="InterPro" id="IPR028082">
    <property type="entry name" value="Peripla_BP_I"/>
</dbReference>
<dbReference type="Pfam" id="PF13458">
    <property type="entry name" value="Peripla_BP_6"/>
    <property type="match status" value="1"/>
</dbReference>
<dbReference type="InterPro" id="IPR028081">
    <property type="entry name" value="Leu-bd"/>
</dbReference>
<feature type="chain" id="PRO_5022979891" evidence="3">
    <location>
        <begin position="26"/>
        <end position="412"/>
    </location>
</feature>
<dbReference type="RefSeq" id="WP_174994916.1">
    <property type="nucleotide sequence ID" value="NZ_CABPSB010000005.1"/>
</dbReference>
<dbReference type="Gene3D" id="3.40.50.2300">
    <property type="match status" value="2"/>
</dbReference>
<dbReference type="AlphaFoldDB" id="A0A5E4UKN5"/>
<protein>
    <submittedName>
        <fullName evidence="5">ABC transporter permease</fullName>
    </submittedName>
</protein>
<comment type="similarity">
    <text evidence="1">Belongs to the leucine-binding protein family.</text>
</comment>
<feature type="signal peptide" evidence="3">
    <location>
        <begin position="1"/>
        <end position="25"/>
    </location>
</feature>
<evidence type="ECO:0000256" key="3">
    <source>
        <dbReference type="SAM" id="SignalP"/>
    </source>
</evidence>
<dbReference type="PANTHER" id="PTHR30483:SF6">
    <property type="entry name" value="PERIPLASMIC BINDING PROTEIN OF ABC TRANSPORTER FOR NATURAL AMINO ACIDS"/>
    <property type="match status" value="1"/>
</dbReference>
<keyword evidence="6" id="KW-1185">Reference proteome</keyword>
<dbReference type="InterPro" id="IPR051010">
    <property type="entry name" value="BCAA_transport"/>
</dbReference>
<sequence>MKIKPWLLALGLGAGLGLSCTGAFAQLPERPVKVGVLTDMSGTYSAMGGAGSVVAAQMAIDDCLAAQCKGMKIQLVSADNQNKADVAANKAREWFDRDNVDAIADLTNSAAALAVQKLAMDKQRVVLFSGPATTRLTNEDCSPTGFHWMFDTYSQSAATARAVVGDGGKSWYFITVDYAFGHSLERDAADIVKTLGGAVAGQSRHPLNASDYASFLLQAQSSKAQVVALANGGQDTVNALKQAREFGIVQGGQKLAALLVFLSDVHALGLNTSQGLLFTDGFYWDFDDASRQWSDRFQKKYKNLKPTMVQAGVYSSVLHYLRSVAAAKSVDAKVVAQKMRELPIRDPIMHNASIRADGRVIHDMYLFRVKSPAESKGPWDYYTKVATVPATEAFQPLSKSTCSLVKTSAAAR</sequence>
<keyword evidence="2 3" id="KW-0732">Signal</keyword>
<evidence type="ECO:0000256" key="2">
    <source>
        <dbReference type="ARBA" id="ARBA00022729"/>
    </source>
</evidence>
<reference evidence="5 6" key="1">
    <citation type="submission" date="2019-08" db="EMBL/GenBank/DDBJ databases">
        <authorList>
            <person name="Peeters C."/>
        </authorList>
    </citation>
    <scope>NUCLEOTIDE SEQUENCE [LARGE SCALE GENOMIC DNA]</scope>
    <source>
        <strain evidence="5 6">LMG 31108</strain>
    </source>
</reference>
<gene>
    <name evidence="5" type="ORF">PAN31108_02049</name>
</gene>
<organism evidence="5 6">
    <name type="scientific">Pandoraea anhela</name>
    <dbReference type="NCBI Taxonomy" id="2508295"/>
    <lineage>
        <taxon>Bacteria</taxon>
        <taxon>Pseudomonadati</taxon>
        <taxon>Pseudomonadota</taxon>
        <taxon>Betaproteobacteria</taxon>
        <taxon>Burkholderiales</taxon>
        <taxon>Burkholderiaceae</taxon>
        <taxon>Pandoraea</taxon>
    </lineage>
</organism>
<evidence type="ECO:0000313" key="6">
    <source>
        <dbReference type="Proteomes" id="UP000406256"/>
    </source>
</evidence>
<dbReference type="Proteomes" id="UP000406256">
    <property type="component" value="Unassembled WGS sequence"/>
</dbReference>
<evidence type="ECO:0000313" key="5">
    <source>
        <dbReference type="EMBL" id="VVD99394.1"/>
    </source>
</evidence>
<evidence type="ECO:0000256" key="1">
    <source>
        <dbReference type="ARBA" id="ARBA00010062"/>
    </source>
</evidence>
<dbReference type="SUPFAM" id="SSF53822">
    <property type="entry name" value="Periplasmic binding protein-like I"/>
    <property type="match status" value="1"/>
</dbReference>
<proteinExistence type="inferred from homology"/>
<accession>A0A5E4UKN5</accession>
<dbReference type="CDD" id="cd06327">
    <property type="entry name" value="PBP1_SBP-like"/>
    <property type="match status" value="1"/>
</dbReference>
<dbReference type="PROSITE" id="PS51257">
    <property type="entry name" value="PROKAR_LIPOPROTEIN"/>
    <property type="match status" value="1"/>
</dbReference>
<dbReference type="EMBL" id="CABPSB010000005">
    <property type="protein sequence ID" value="VVD99394.1"/>
    <property type="molecule type" value="Genomic_DNA"/>
</dbReference>
<name>A0A5E4UKN5_9BURK</name>
<dbReference type="PANTHER" id="PTHR30483">
    <property type="entry name" value="LEUCINE-SPECIFIC-BINDING PROTEIN"/>
    <property type="match status" value="1"/>
</dbReference>
<feature type="domain" description="Leucine-binding protein" evidence="4">
    <location>
        <begin position="31"/>
        <end position="370"/>
    </location>
</feature>
<evidence type="ECO:0000259" key="4">
    <source>
        <dbReference type="Pfam" id="PF13458"/>
    </source>
</evidence>